<dbReference type="EMBL" id="MLIK01000003">
    <property type="protein sequence ID" value="OHU31653.1"/>
    <property type="molecule type" value="Genomic_DNA"/>
</dbReference>
<keyword evidence="1" id="KW-0472">Membrane</keyword>
<evidence type="ECO:0000256" key="1">
    <source>
        <dbReference type="SAM" id="Phobius"/>
    </source>
</evidence>
<evidence type="ECO:0000313" key="2">
    <source>
        <dbReference type="EMBL" id="OHU31653.1"/>
    </source>
</evidence>
<reference evidence="2 3" key="1">
    <citation type="submission" date="2016-10" db="EMBL/GenBank/DDBJ databases">
        <title>Evaluation of Human, Veterinary and Environmental Mycobacterium chelonae Isolates by Core Genome Phylogenomic Analysis, Targeted Gene Comparison, and Anti-microbial Susceptibility Patterns: A Tale of Mistaken Identities.</title>
        <authorList>
            <person name="Fogelson S.B."/>
            <person name="Camus A.C."/>
            <person name="Lorenz W."/>
            <person name="Vasireddy R."/>
            <person name="Vasireddy S."/>
            <person name="Smith T."/>
            <person name="Brown-Elliott B.A."/>
            <person name="Wallace R.J.Jr."/>
            <person name="Hasan N.A."/>
            <person name="Reischl U."/>
            <person name="Sanchez S."/>
        </authorList>
    </citation>
    <scope>NUCLEOTIDE SEQUENCE [LARGE SCALE GENOMIC DNA]</scope>
    <source>
        <strain evidence="2 3">1559</strain>
    </source>
</reference>
<dbReference type="SUPFAM" id="SSF50998">
    <property type="entry name" value="Quinoprotein alcohol dehydrogenase-like"/>
    <property type="match status" value="1"/>
</dbReference>
<feature type="transmembrane region" description="Helical" evidence="1">
    <location>
        <begin position="30"/>
        <end position="48"/>
    </location>
</feature>
<accession>A0A1S1LFE5</accession>
<feature type="transmembrane region" description="Helical" evidence="1">
    <location>
        <begin position="133"/>
        <end position="151"/>
    </location>
</feature>
<proteinExistence type="predicted"/>
<keyword evidence="1" id="KW-1133">Transmembrane helix</keyword>
<comment type="caution">
    <text evidence="2">The sequence shown here is derived from an EMBL/GenBank/DDBJ whole genome shotgun (WGS) entry which is preliminary data.</text>
</comment>
<sequence length="555" mass="57710">MGLASGAVVLGAYGFVRRNPVGLHEVSVRNWAAVSVLLVAFFAAALIWTARSAMRGVDVVGRSALLLTVIVAAALYAVLADPAGLASSTHTALVLMRLSWVFLVIAAVFVVAGAVASVGRATLLAQSGRGPKVVVGLALGLIFALGTGALAQARNDVVGVIAAPIEIPVTPTRVGTEVRYALPLSDPGFVVPAGPGFVTLEDQDLVGYAGNTGQQRWRLPFKTIAYECEPSSVRSTGTSADSVVIVQCLRPTQTNSYSDSARRTILTGVDAMTGRVLWANADNWRIRSTAVTGPDVVPVLRGDEVGALEVRTGNVLWTKQFTAGDCGGNLVGLGNKTQDIVFFPICPTAHEVVLRVVDAHSGAERSLTIEREKFPDGVSQVNLLAAAAGVVVIEVAGSGPNRSPYPVNLAVDIDDGASMALPSKVNVRRDRQSHDAGQYPGPVLQIDTYSDDTAVLLVGERRIVKTSIPTTGTPIMDGQRWALVGDQLVTATAATASWRAQLATVGPDGKANLRPSPCGGADFGGVIPVPGAVLVTCARTDDSSRVTGYAVIGLV</sequence>
<organism evidence="2 3">
    <name type="scientific">Mycobacteroides franklinii</name>
    <dbReference type="NCBI Taxonomy" id="948102"/>
    <lineage>
        <taxon>Bacteria</taxon>
        <taxon>Bacillati</taxon>
        <taxon>Actinomycetota</taxon>
        <taxon>Actinomycetes</taxon>
        <taxon>Mycobacteriales</taxon>
        <taxon>Mycobacteriaceae</taxon>
        <taxon>Mycobacteroides</taxon>
    </lineage>
</organism>
<evidence type="ECO:0008006" key="4">
    <source>
        <dbReference type="Google" id="ProtNLM"/>
    </source>
</evidence>
<dbReference type="Proteomes" id="UP000179616">
    <property type="component" value="Unassembled WGS sequence"/>
</dbReference>
<dbReference type="AlphaFoldDB" id="A0A1S1LFE5"/>
<feature type="transmembrane region" description="Helical" evidence="1">
    <location>
        <begin position="60"/>
        <end position="79"/>
    </location>
</feature>
<name>A0A1S1LFE5_9MYCO</name>
<dbReference type="Gene3D" id="2.40.128.630">
    <property type="match status" value="1"/>
</dbReference>
<protein>
    <recommendedName>
        <fullName evidence="4">PQQ-binding-like beta-propeller repeat protein</fullName>
    </recommendedName>
</protein>
<feature type="transmembrane region" description="Helical" evidence="1">
    <location>
        <begin position="99"/>
        <end position="121"/>
    </location>
</feature>
<evidence type="ECO:0000313" key="3">
    <source>
        <dbReference type="Proteomes" id="UP000179616"/>
    </source>
</evidence>
<gene>
    <name evidence="2" type="ORF">BKG76_00065</name>
</gene>
<dbReference type="InterPro" id="IPR011047">
    <property type="entry name" value="Quinoprotein_ADH-like_sf"/>
</dbReference>
<keyword evidence="1" id="KW-0812">Transmembrane</keyword>